<dbReference type="Proteomes" id="UP000228930">
    <property type="component" value="Unassembled WGS sequence"/>
</dbReference>
<organism evidence="2 3">
    <name type="scientific">Bradyrhizobium nitroreducens</name>
    <dbReference type="NCBI Taxonomy" id="709803"/>
    <lineage>
        <taxon>Bacteria</taxon>
        <taxon>Pseudomonadati</taxon>
        <taxon>Pseudomonadota</taxon>
        <taxon>Alphaproteobacteria</taxon>
        <taxon>Hyphomicrobiales</taxon>
        <taxon>Nitrobacteraceae</taxon>
        <taxon>Bradyrhizobium</taxon>
    </lineage>
</organism>
<comment type="caution">
    <text evidence="2">The sequence shown here is derived from an EMBL/GenBank/DDBJ whole genome shotgun (WGS) entry which is preliminary data.</text>
</comment>
<dbReference type="AlphaFoldDB" id="A0A2M6UIU1"/>
<reference evidence="2 3" key="1">
    <citation type="submission" date="2015-06" db="EMBL/GenBank/DDBJ databases">
        <title>Comparative genome analysis of nirS-carrying Bradyrhizobium sp. strains.</title>
        <authorList>
            <person name="Ishii S."/>
            <person name="Jang J."/>
            <person name="Nishizawa T."/>
            <person name="Senoo K."/>
        </authorList>
    </citation>
    <scope>NUCLEOTIDE SEQUENCE [LARGE SCALE GENOMIC DNA]</scope>
    <source>
        <strain evidence="2 3">TSA1</strain>
    </source>
</reference>
<dbReference type="InterPro" id="IPR036597">
    <property type="entry name" value="Fido-like_dom_sf"/>
</dbReference>
<gene>
    <name evidence="2" type="ORF">TSA1_29720</name>
</gene>
<dbReference type="EMBL" id="LFJC01000003">
    <property type="protein sequence ID" value="PIT04471.1"/>
    <property type="molecule type" value="Genomic_DNA"/>
</dbReference>
<name>A0A2M6UIU1_9BRAD</name>
<dbReference type="Gene3D" id="1.10.3290.10">
    <property type="entry name" value="Fido-like domain"/>
    <property type="match status" value="1"/>
</dbReference>
<feature type="domain" description="Fido" evidence="1">
    <location>
        <begin position="21"/>
        <end position="191"/>
    </location>
</feature>
<proteinExistence type="predicted"/>
<dbReference type="PROSITE" id="PS51459">
    <property type="entry name" value="FIDO"/>
    <property type="match status" value="1"/>
</dbReference>
<evidence type="ECO:0000313" key="3">
    <source>
        <dbReference type="Proteomes" id="UP000228930"/>
    </source>
</evidence>
<protein>
    <recommendedName>
        <fullName evidence="1">Fido domain-containing protein</fullName>
    </recommendedName>
</protein>
<dbReference type="Pfam" id="PF02661">
    <property type="entry name" value="Fic"/>
    <property type="match status" value="1"/>
</dbReference>
<dbReference type="SUPFAM" id="SSF140931">
    <property type="entry name" value="Fic-like"/>
    <property type="match status" value="1"/>
</dbReference>
<dbReference type="InterPro" id="IPR003812">
    <property type="entry name" value="Fido"/>
</dbReference>
<evidence type="ECO:0000313" key="2">
    <source>
        <dbReference type="EMBL" id="PIT04471.1"/>
    </source>
</evidence>
<sequence>MRARCDALVRDILINKERRDLVLRDPCAIHRELFASLTPDGYPEYAGTYRGQPGTTLEGREISGPSLLAPGKTFLFTSSTHVPDKMAELVDYVSWAIASTPENADQRLGSLAKTFGLFGCIHPFLDGNGHVQRVIFAAMATAFGIPLSGRFSIHPRPYDMLLMTMLELFTRNSGGQDDINRVGEYLRFFLDGVYALPYEDFDSGG</sequence>
<evidence type="ECO:0000259" key="1">
    <source>
        <dbReference type="PROSITE" id="PS51459"/>
    </source>
</evidence>
<accession>A0A2M6UIU1</accession>
<keyword evidence="3" id="KW-1185">Reference proteome</keyword>